<keyword evidence="1" id="KW-0805">Transcription regulation</keyword>
<protein>
    <submittedName>
        <fullName evidence="6">TetR/AcrR family transcriptional regulator</fullName>
    </submittedName>
</protein>
<dbReference type="InterPro" id="IPR001647">
    <property type="entry name" value="HTH_TetR"/>
</dbReference>
<evidence type="ECO:0000313" key="7">
    <source>
        <dbReference type="Proteomes" id="UP000309992"/>
    </source>
</evidence>
<dbReference type="Gene3D" id="1.10.357.10">
    <property type="entry name" value="Tetracycline Repressor, domain 2"/>
    <property type="match status" value="1"/>
</dbReference>
<evidence type="ECO:0000256" key="1">
    <source>
        <dbReference type="ARBA" id="ARBA00023015"/>
    </source>
</evidence>
<dbReference type="InterPro" id="IPR050109">
    <property type="entry name" value="HTH-type_TetR-like_transc_reg"/>
</dbReference>
<dbReference type="PROSITE" id="PS50977">
    <property type="entry name" value="HTH_TETR_2"/>
    <property type="match status" value="1"/>
</dbReference>
<dbReference type="EMBL" id="SWMS01000007">
    <property type="protein sequence ID" value="TKG70972.1"/>
    <property type="molecule type" value="Genomic_DNA"/>
</dbReference>
<dbReference type="PANTHER" id="PTHR30055:SF234">
    <property type="entry name" value="HTH-TYPE TRANSCRIPTIONAL REGULATOR BETI"/>
    <property type="match status" value="1"/>
</dbReference>
<evidence type="ECO:0000313" key="6">
    <source>
        <dbReference type="EMBL" id="TKG70972.1"/>
    </source>
</evidence>
<dbReference type="Pfam" id="PF00440">
    <property type="entry name" value="TetR_N"/>
    <property type="match status" value="1"/>
</dbReference>
<accession>A0ABY2S4Z8</accession>
<reference evidence="6 7" key="1">
    <citation type="journal article" date="2015" name="Antonie Van Leeuwenhoek">
        <title>Prauserella endophytica sp. nov., an endophytic actinobacterium isolated from Tamarix taklamakanensis.</title>
        <authorList>
            <person name="Liu J.M."/>
            <person name="Habden X."/>
            <person name="Guo L."/>
            <person name="Tuo L."/>
            <person name="Jiang Z.K."/>
            <person name="Liu S.W."/>
            <person name="Liu X.F."/>
            <person name="Chen L."/>
            <person name="Li R.F."/>
            <person name="Zhang Y.Q."/>
            <person name="Sun C.H."/>
        </authorList>
    </citation>
    <scope>NUCLEOTIDE SEQUENCE [LARGE SCALE GENOMIC DNA]</scope>
    <source>
        <strain evidence="6 7">CGMCC 4.7182</strain>
    </source>
</reference>
<keyword evidence="3" id="KW-0804">Transcription</keyword>
<organism evidence="6 7">
    <name type="scientific">Prauserella endophytica</name>
    <dbReference type="NCBI Taxonomy" id="1592324"/>
    <lineage>
        <taxon>Bacteria</taxon>
        <taxon>Bacillati</taxon>
        <taxon>Actinomycetota</taxon>
        <taxon>Actinomycetes</taxon>
        <taxon>Pseudonocardiales</taxon>
        <taxon>Pseudonocardiaceae</taxon>
        <taxon>Prauserella</taxon>
        <taxon>Prauserella coralliicola group</taxon>
    </lineage>
</organism>
<name>A0ABY2S4Z8_9PSEU</name>
<keyword evidence="7" id="KW-1185">Reference proteome</keyword>
<dbReference type="SUPFAM" id="SSF46689">
    <property type="entry name" value="Homeodomain-like"/>
    <property type="match status" value="1"/>
</dbReference>
<evidence type="ECO:0000256" key="4">
    <source>
        <dbReference type="PROSITE-ProRule" id="PRU00335"/>
    </source>
</evidence>
<dbReference type="PANTHER" id="PTHR30055">
    <property type="entry name" value="HTH-TYPE TRANSCRIPTIONAL REGULATOR RUTR"/>
    <property type="match status" value="1"/>
</dbReference>
<dbReference type="PRINTS" id="PR00455">
    <property type="entry name" value="HTHTETR"/>
</dbReference>
<sequence length="256" mass="28261">MISERRDGRCAGLRSPSISSVTASPLLPMAHSAHRSASHLCHHLSTGYCSPMPESKARRPAHRPSRRFQLIEAAVELFAVKPVDLVTIAEIVRQAGMTPAAFYYHFPSREDLLQEFVTQFAEDWTHQAERLWGDARSADDVLAVVQRLLDWANEHRMKASVYFVNSRGASVAVEEIRQNATSRTSAAAAAAICRATGREPGASTSLEGLSLVTVIESALRAELSLDAAYRTLGPQHFRDEVHEQCARVINVLYRVA</sequence>
<keyword evidence="2 4" id="KW-0238">DNA-binding</keyword>
<feature type="domain" description="HTH tetR-type" evidence="5">
    <location>
        <begin position="64"/>
        <end position="124"/>
    </location>
</feature>
<evidence type="ECO:0000256" key="2">
    <source>
        <dbReference type="ARBA" id="ARBA00023125"/>
    </source>
</evidence>
<proteinExistence type="predicted"/>
<feature type="DNA-binding region" description="H-T-H motif" evidence="4">
    <location>
        <begin position="87"/>
        <end position="106"/>
    </location>
</feature>
<dbReference type="Proteomes" id="UP000309992">
    <property type="component" value="Unassembled WGS sequence"/>
</dbReference>
<comment type="caution">
    <text evidence="6">The sequence shown here is derived from an EMBL/GenBank/DDBJ whole genome shotgun (WGS) entry which is preliminary data.</text>
</comment>
<evidence type="ECO:0000256" key="3">
    <source>
        <dbReference type="ARBA" id="ARBA00023163"/>
    </source>
</evidence>
<dbReference type="InterPro" id="IPR009057">
    <property type="entry name" value="Homeodomain-like_sf"/>
</dbReference>
<evidence type="ECO:0000259" key="5">
    <source>
        <dbReference type="PROSITE" id="PS50977"/>
    </source>
</evidence>
<gene>
    <name evidence="6" type="ORF">FCN18_15780</name>
</gene>